<evidence type="ECO:0000313" key="1">
    <source>
        <dbReference type="EnsemblPlants" id="KQL11487"/>
    </source>
</evidence>
<reference evidence="1" key="2">
    <citation type="submission" date="2018-08" db="UniProtKB">
        <authorList>
            <consortium name="EnsemblPlants"/>
        </authorList>
    </citation>
    <scope>IDENTIFICATION</scope>
    <source>
        <strain evidence="1">Yugu1</strain>
    </source>
</reference>
<proteinExistence type="predicted"/>
<reference evidence="2" key="1">
    <citation type="journal article" date="2012" name="Nat. Biotechnol.">
        <title>Reference genome sequence of the model plant Setaria.</title>
        <authorList>
            <person name="Bennetzen J.L."/>
            <person name="Schmutz J."/>
            <person name="Wang H."/>
            <person name="Percifield R."/>
            <person name="Hawkins J."/>
            <person name="Pontaroli A.C."/>
            <person name="Estep M."/>
            <person name="Feng L."/>
            <person name="Vaughn J.N."/>
            <person name="Grimwood J."/>
            <person name="Jenkins J."/>
            <person name="Barry K."/>
            <person name="Lindquist E."/>
            <person name="Hellsten U."/>
            <person name="Deshpande S."/>
            <person name="Wang X."/>
            <person name="Wu X."/>
            <person name="Mitros T."/>
            <person name="Triplett J."/>
            <person name="Yang X."/>
            <person name="Ye C.Y."/>
            <person name="Mauro-Herrera M."/>
            <person name="Wang L."/>
            <person name="Li P."/>
            <person name="Sharma M."/>
            <person name="Sharma R."/>
            <person name="Ronald P.C."/>
            <person name="Panaud O."/>
            <person name="Kellogg E.A."/>
            <person name="Brutnell T.P."/>
            <person name="Doust A.N."/>
            <person name="Tuskan G.A."/>
            <person name="Rokhsar D."/>
            <person name="Devos K.M."/>
        </authorList>
    </citation>
    <scope>NUCLEOTIDE SEQUENCE [LARGE SCALE GENOMIC DNA]</scope>
    <source>
        <strain evidence="2">cv. Yugu1</strain>
    </source>
</reference>
<accession>K3Y3V6</accession>
<protein>
    <submittedName>
        <fullName evidence="1">Uncharacterized protein</fullName>
    </submittedName>
</protein>
<dbReference type="HOGENOM" id="CLU_3385634_0_0_1"/>
<dbReference type="Proteomes" id="UP000004995">
    <property type="component" value="Unassembled WGS sequence"/>
</dbReference>
<dbReference type="Gramene" id="KQL11487">
    <property type="protein sequence ID" value="KQL11487"/>
    <property type="gene ID" value="SETIT_008894mg"/>
</dbReference>
<name>K3Y3V6_SETIT</name>
<evidence type="ECO:0000313" key="2">
    <source>
        <dbReference type="Proteomes" id="UP000004995"/>
    </source>
</evidence>
<dbReference type="EnsemblPlants" id="KQL11487">
    <property type="protein sequence ID" value="KQL11487"/>
    <property type="gene ID" value="SETIT_008894mg"/>
</dbReference>
<organism evidence="1 2">
    <name type="scientific">Setaria italica</name>
    <name type="common">Foxtail millet</name>
    <name type="synonym">Panicum italicum</name>
    <dbReference type="NCBI Taxonomy" id="4555"/>
    <lineage>
        <taxon>Eukaryota</taxon>
        <taxon>Viridiplantae</taxon>
        <taxon>Streptophyta</taxon>
        <taxon>Embryophyta</taxon>
        <taxon>Tracheophyta</taxon>
        <taxon>Spermatophyta</taxon>
        <taxon>Magnoliopsida</taxon>
        <taxon>Liliopsida</taxon>
        <taxon>Poales</taxon>
        <taxon>Poaceae</taxon>
        <taxon>PACMAD clade</taxon>
        <taxon>Panicoideae</taxon>
        <taxon>Panicodae</taxon>
        <taxon>Paniceae</taxon>
        <taxon>Cenchrinae</taxon>
        <taxon>Setaria</taxon>
    </lineage>
</organism>
<dbReference type="InParanoid" id="K3Y3V6"/>
<keyword evidence="2" id="KW-1185">Reference proteome</keyword>
<dbReference type="EMBL" id="AGNK02002616">
    <property type="status" value="NOT_ANNOTATED_CDS"/>
    <property type="molecule type" value="Genomic_DNA"/>
</dbReference>
<dbReference type="AlphaFoldDB" id="K3Y3V6"/>
<sequence length="33" mass="3625">MCYEVNDGLIYPGIVHSICTGYAMLMNCQKSLG</sequence>